<dbReference type="AlphaFoldDB" id="A0A3N0YVR0"/>
<organism evidence="1 2">
    <name type="scientific">Anabarilius grahami</name>
    <name type="common">Kanglang fish</name>
    <name type="synonym">Barilius grahami</name>
    <dbReference type="NCBI Taxonomy" id="495550"/>
    <lineage>
        <taxon>Eukaryota</taxon>
        <taxon>Metazoa</taxon>
        <taxon>Chordata</taxon>
        <taxon>Craniata</taxon>
        <taxon>Vertebrata</taxon>
        <taxon>Euteleostomi</taxon>
        <taxon>Actinopterygii</taxon>
        <taxon>Neopterygii</taxon>
        <taxon>Teleostei</taxon>
        <taxon>Ostariophysi</taxon>
        <taxon>Cypriniformes</taxon>
        <taxon>Xenocyprididae</taxon>
        <taxon>Xenocypridinae</taxon>
        <taxon>Xenocypridinae incertae sedis</taxon>
        <taxon>Anabarilius</taxon>
    </lineage>
</organism>
<evidence type="ECO:0000313" key="1">
    <source>
        <dbReference type="EMBL" id="ROL50296.1"/>
    </source>
</evidence>
<evidence type="ECO:0000313" key="2">
    <source>
        <dbReference type="Proteomes" id="UP000281406"/>
    </source>
</evidence>
<dbReference type="EMBL" id="RJVU01021200">
    <property type="protein sequence ID" value="ROL50296.1"/>
    <property type="molecule type" value="Genomic_DNA"/>
</dbReference>
<reference evidence="1 2" key="1">
    <citation type="submission" date="2018-10" db="EMBL/GenBank/DDBJ databases">
        <title>Genome assembly for a Yunnan-Guizhou Plateau 3E fish, Anabarilius grahami (Regan), and its evolutionary and genetic applications.</title>
        <authorList>
            <person name="Jiang W."/>
        </authorList>
    </citation>
    <scope>NUCLEOTIDE SEQUENCE [LARGE SCALE GENOMIC DNA]</scope>
    <source>
        <strain evidence="1">AG-KIZ</strain>
        <tissue evidence="1">Muscle</tissue>
    </source>
</reference>
<proteinExistence type="predicted"/>
<name>A0A3N0YVR0_ANAGA</name>
<accession>A0A3N0YVR0</accession>
<keyword evidence="2" id="KW-1185">Reference proteome</keyword>
<evidence type="ECO:0008006" key="3">
    <source>
        <dbReference type="Google" id="ProtNLM"/>
    </source>
</evidence>
<dbReference type="OrthoDB" id="447743at2759"/>
<sequence length="270" mass="30762">MTLTESQDAIIQAAAPRLATERNWTPTEAIQQAKSTLRHGDIVGQMQKGRGFFGLGTSRPIWYKATFTQRRKLIVAELRQKEEKAVSQSKQEKIWENLEQRKLTWKDLREMEGSRLTFIIRATYDVLPTTKNLNQWIGEDASCPLCQTPATLRHILVGCKTSLSQGHYTWRHNHVLRQLAIILEGRRTTTNALPPPTPGFSKATAFIRAGQLPVKPTTKMETTLLDAAWDWKMQVDLDQKLSFPPEIITTNLRPELILWSTIGEANEFLS</sequence>
<protein>
    <recommendedName>
        <fullName evidence="3">Reverse transcriptase zinc-binding domain-containing protein</fullName>
    </recommendedName>
</protein>
<dbReference type="Proteomes" id="UP000281406">
    <property type="component" value="Unassembled WGS sequence"/>
</dbReference>
<gene>
    <name evidence="1" type="ORF">DPX16_19100</name>
</gene>
<comment type="caution">
    <text evidence="1">The sequence shown here is derived from an EMBL/GenBank/DDBJ whole genome shotgun (WGS) entry which is preliminary data.</text>
</comment>